<reference evidence="2 3" key="1">
    <citation type="submission" date="2018-10" db="EMBL/GenBank/DDBJ databases">
        <authorList>
            <person name="Li J."/>
        </authorList>
    </citation>
    <scope>NUCLEOTIDE SEQUENCE [LARGE SCALE GENOMIC DNA]</scope>
    <source>
        <strain evidence="2 3">JCM 11654</strain>
    </source>
</reference>
<keyword evidence="3" id="KW-1185">Reference proteome</keyword>
<evidence type="ECO:0000313" key="2">
    <source>
        <dbReference type="EMBL" id="RLP83301.1"/>
    </source>
</evidence>
<evidence type="ECO:0000256" key="1">
    <source>
        <dbReference type="SAM" id="Coils"/>
    </source>
</evidence>
<proteinExistence type="predicted"/>
<sequence>MTDGEIAIDMAMLRQHAGRVSQVGREVSEAASAVGSQNMGDGAFGIMCAFLVPPATMITDAITQTIRDAADALDRTAAEVRQVAADVEQREEDIIAQIRDLERDLR</sequence>
<comment type="caution">
    <text evidence="2">The sequence shown here is derived from an EMBL/GenBank/DDBJ whole genome shotgun (WGS) entry which is preliminary data.</text>
</comment>
<keyword evidence="1" id="KW-0175">Coiled coil</keyword>
<evidence type="ECO:0008006" key="4">
    <source>
        <dbReference type="Google" id="ProtNLM"/>
    </source>
</evidence>
<dbReference type="OrthoDB" id="4980202at2"/>
<dbReference type="RefSeq" id="WP_121688420.1">
    <property type="nucleotide sequence ID" value="NZ_RCUY01000005.1"/>
</dbReference>
<protein>
    <recommendedName>
        <fullName evidence="4">ESX-1 secretion-associated protein</fullName>
    </recommendedName>
</protein>
<evidence type="ECO:0000313" key="3">
    <source>
        <dbReference type="Proteomes" id="UP000269438"/>
    </source>
</evidence>
<feature type="coiled-coil region" evidence="1">
    <location>
        <begin position="70"/>
        <end position="104"/>
    </location>
</feature>
<accession>A0A3L7AUU5</accession>
<gene>
    <name evidence="2" type="ORF">D9V34_08745</name>
</gene>
<organism evidence="2 3">
    <name type="scientific">Mycetocola lacteus</name>
    <dbReference type="NCBI Taxonomy" id="76637"/>
    <lineage>
        <taxon>Bacteria</taxon>
        <taxon>Bacillati</taxon>
        <taxon>Actinomycetota</taxon>
        <taxon>Actinomycetes</taxon>
        <taxon>Micrococcales</taxon>
        <taxon>Microbacteriaceae</taxon>
        <taxon>Mycetocola</taxon>
    </lineage>
</organism>
<dbReference type="Proteomes" id="UP000269438">
    <property type="component" value="Unassembled WGS sequence"/>
</dbReference>
<name>A0A3L7AUU5_9MICO</name>
<dbReference type="AlphaFoldDB" id="A0A3L7AUU5"/>
<dbReference type="EMBL" id="RCUY01000005">
    <property type="protein sequence ID" value="RLP83301.1"/>
    <property type="molecule type" value="Genomic_DNA"/>
</dbReference>